<proteinExistence type="predicted"/>
<sequence>MSSCTESCTLASSPRPLSMSTLHGQTLHQTHGFQHNPSSDRRDGIADVISYIAQLDLQDIQALQAQAHTSSSGPALTDQELALALFAEEAEGLLNVARDHALDRDIDDIGSFAFLQELEEMEEAARYDHLVALALSQGNPIPPRPERRQRTRQQSNPFAPQSNPAPSRPLPVPRSVFQPSRARPIAAPTSAQRSLTPAMHLSERLFLSQAVSQPNFTTSSSTPKTRSEVQRPVPAPIDHNPDVRRLYTDEDGDCGNQTVTHGPLSQHRQGLSEAGPSRVISQPSAASPERTTSYPTCAPTSATATRSGIAAVAGISSTVTHRSPPAYRQTLSPSLPSPQVVREPTRAAGKRPQLPTNHFPIPIPNPTRVHAVPTPAHLPSRPEVPDATEVSVVAGPSSIIRTGASVVRSEPIRQLQFPFSHPDYSPSRSQAPTRSYSPYPSYPVHSQPFTISSFPIRRGRCSCSRARPTLAASDC</sequence>
<protein>
    <submittedName>
        <fullName evidence="1">Uncharacterized protein</fullName>
    </submittedName>
</protein>
<gene>
    <name evidence="1" type="ORF">BDY19DRAFT_431837</name>
</gene>
<reference evidence="1" key="1">
    <citation type="journal article" date="2021" name="Environ. Microbiol.">
        <title>Gene family expansions and transcriptome signatures uncover fungal adaptations to wood decay.</title>
        <authorList>
            <person name="Hage H."/>
            <person name="Miyauchi S."/>
            <person name="Viragh M."/>
            <person name="Drula E."/>
            <person name="Min B."/>
            <person name="Chaduli D."/>
            <person name="Navarro D."/>
            <person name="Favel A."/>
            <person name="Norest M."/>
            <person name="Lesage-Meessen L."/>
            <person name="Balint B."/>
            <person name="Merenyi Z."/>
            <person name="de Eugenio L."/>
            <person name="Morin E."/>
            <person name="Martinez A.T."/>
            <person name="Baldrian P."/>
            <person name="Stursova M."/>
            <person name="Martinez M.J."/>
            <person name="Novotny C."/>
            <person name="Magnuson J.K."/>
            <person name="Spatafora J.W."/>
            <person name="Maurice S."/>
            <person name="Pangilinan J."/>
            <person name="Andreopoulos W."/>
            <person name="LaButti K."/>
            <person name="Hundley H."/>
            <person name="Na H."/>
            <person name="Kuo A."/>
            <person name="Barry K."/>
            <person name="Lipzen A."/>
            <person name="Henrissat B."/>
            <person name="Riley R."/>
            <person name="Ahrendt S."/>
            <person name="Nagy L.G."/>
            <person name="Grigoriev I.V."/>
            <person name="Martin F."/>
            <person name="Rosso M.N."/>
        </authorList>
    </citation>
    <scope>NUCLEOTIDE SEQUENCE</scope>
    <source>
        <strain evidence="1">CBS 384.51</strain>
    </source>
</reference>
<name>A0ACB8TUB3_9APHY</name>
<dbReference type="EMBL" id="MU274929">
    <property type="protein sequence ID" value="KAI0085642.1"/>
    <property type="molecule type" value="Genomic_DNA"/>
</dbReference>
<dbReference type="Proteomes" id="UP001055072">
    <property type="component" value="Unassembled WGS sequence"/>
</dbReference>
<comment type="caution">
    <text evidence="1">The sequence shown here is derived from an EMBL/GenBank/DDBJ whole genome shotgun (WGS) entry which is preliminary data.</text>
</comment>
<accession>A0ACB8TUB3</accession>
<organism evidence="1 2">
    <name type="scientific">Irpex rosettiformis</name>
    <dbReference type="NCBI Taxonomy" id="378272"/>
    <lineage>
        <taxon>Eukaryota</taxon>
        <taxon>Fungi</taxon>
        <taxon>Dikarya</taxon>
        <taxon>Basidiomycota</taxon>
        <taxon>Agaricomycotina</taxon>
        <taxon>Agaricomycetes</taxon>
        <taxon>Polyporales</taxon>
        <taxon>Irpicaceae</taxon>
        <taxon>Irpex</taxon>
    </lineage>
</organism>
<evidence type="ECO:0000313" key="1">
    <source>
        <dbReference type="EMBL" id="KAI0085642.1"/>
    </source>
</evidence>
<keyword evidence="2" id="KW-1185">Reference proteome</keyword>
<evidence type="ECO:0000313" key="2">
    <source>
        <dbReference type="Proteomes" id="UP001055072"/>
    </source>
</evidence>